<dbReference type="RefSeq" id="WP_271689170.1">
    <property type="nucleotide sequence ID" value="NZ_CP116423.1"/>
</dbReference>
<evidence type="ECO:0000259" key="1">
    <source>
        <dbReference type="Pfam" id="PF24199"/>
    </source>
</evidence>
<accession>A0AAX3LR48</accession>
<evidence type="ECO:0000313" key="3">
    <source>
        <dbReference type="Proteomes" id="UP001210770"/>
    </source>
</evidence>
<proteinExistence type="predicted"/>
<protein>
    <recommendedName>
        <fullName evidence="1">DUF7424 domain-containing protein</fullName>
    </recommendedName>
</protein>
<reference evidence="2" key="1">
    <citation type="submission" date="2023-01" db="EMBL/GenBank/DDBJ databases">
        <title>Comparative genomic analysis of cold water coral derived Sulfitobacter faviae: insights into their metabolism and habitat adaptation.</title>
        <authorList>
            <person name="Guo Y."/>
            <person name="Lin S."/>
            <person name="Huang Z."/>
            <person name="Tang K."/>
            <person name="Wang X."/>
        </authorList>
    </citation>
    <scope>NUCLEOTIDE SEQUENCE</scope>
    <source>
        <strain evidence="2">SCSIO W_1865</strain>
    </source>
</reference>
<dbReference type="AlphaFoldDB" id="A0AAX3LR48"/>
<sequence length="248" mass="26885">MDFLFTGHVLAPLYYCTQRLIFTGDIRMKRIALIAACFLLEACKTQIGTDLFTSDLVAATEAEAVTAPLVIGMEAGSEKKCKETADTVLVAVQSQFDGAEFIGCDSVEFKTFARFRVQSDIVAYDGNAPSITAPFSIGVRKEGAAYHVSYLTNPVAARAIWDALPEEMTKYQTYNLEPILSAVLNNDLRETVSIITDDVFADGAPVQGTATRDLPRRDQVELTMSDVTNAAFGTVANASHIATFSLSN</sequence>
<feature type="domain" description="DUF7424" evidence="1">
    <location>
        <begin position="45"/>
        <end position="244"/>
    </location>
</feature>
<name>A0AAX3LR48_9RHOB</name>
<organism evidence="2 3">
    <name type="scientific">Sulfitobacter faviae</name>
    <dbReference type="NCBI Taxonomy" id="1775881"/>
    <lineage>
        <taxon>Bacteria</taxon>
        <taxon>Pseudomonadati</taxon>
        <taxon>Pseudomonadota</taxon>
        <taxon>Alphaproteobacteria</taxon>
        <taxon>Rhodobacterales</taxon>
        <taxon>Roseobacteraceae</taxon>
        <taxon>Sulfitobacter</taxon>
    </lineage>
</organism>
<gene>
    <name evidence="2" type="ORF">PL336_03795</name>
</gene>
<dbReference type="EMBL" id="CP116423">
    <property type="protein sequence ID" value="WCE70972.1"/>
    <property type="molecule type" value="Genomic_DNA"/>
</dbReference>
<evidence type="ECO:0000313" key="2">
    <source>
        <dbReference type="EMBL" id="WCE70972.1"/>
    </source>
</evidence>
<dbReference type="Pfam" id="PF24199">
    <property type="entry name" value="DUF7424"/>
    <property type="match status" value="1"/>
</dbReference>
<dbReference type="Proteomes" id="UP001210770">
    <property type="component" value="Chromosome"/>
</dbReference>
<dbReference type="InterPro" id="IPR055847">
    <property type="entry name" value="DUF7424"/>
</dbReference>